<keyword evidence="4" id="KW-1133">Transmembrane helix</keyword>
<evidence type="ECO:0000256" key="1">
    <source>
        <dbReference type="ARBA" id="ARBA00022723"/>
    </source>
</evidence>
<proteinExistence type="predicted"/>
<protein>
    <recommendedName>
        <fullName evidence="5">Tyrosinase copper-binding domain-containing protein</fullName>
    </recommendedName>
</protein>
<evidence type="ECO:0000256" key="2">
    <source>
        <dbReference type="ARBA" id="ARBA00023008"/>
    </source>
</evidence>
<keyword evidence="7" id="KW-1185">Reference proteome</keyword>
<dbReference type="Gene3D" id="1.10.1280.10">
    <property type="entry name" value="Di-copper center containing domain from catechol oxidase"/>
    <property type="match status" value="1"/>
</dbReference>
<dbReference type="InterPro" id="IPR002227">
    <property type="entry name" value="Tyrosinase_Cu-bd"/>
</dbReference>
<dbReference type="Proteomes" id="UP001230188">
    <property type="component" value="Unassembled WGS sequence"/>
</dbReference>
<dbReference type="GO" id="GO:0046872">
    <property type="term" value="F:metal ion binding"/>
    <property type="evidence" value="ECO:0007669"/>
    <property type="project" value="UniProtKB-KW"/>
</dbReference>
<feature type="region of interest" description="Disordered" evidence="3">
    <location>
        <begin position="89"/>
        <end position="130"/>
    </location>
</feature>
<organism evidence="6 7">
    <name type="scientific">Chrysophaeum taylorii</name>
    <dbReference type="NCBI Taxonomy" id="2483200"/>
    <lineage>
        <taxon>Eukaryota</taxon>
        <taxon>Sar</taxon>
        <taxon>Stramenopiles</taxon>
        <taxon>Ochrophyta</taxon>
        <taxon>Pelagophyceae</taxon>
        <taxon>Pelagomonadales</taxon>
        <taxon>Pelagomonadaceae</taxon>
        <taxon>Chrysophaeum</taxon>
    </lineage>
</organism>
<dbReference type="GO" id="GO:0016491">
    <property type="term" value="F:oxidoreductase activity"/>
    <property type="evidence" value="ECO:0007669"/>
    <property type="project" value="InterPro"/>
</dbReference>
<feature type="compositionally biased region" description="Low complexity" evidence="3">
    <location>
        <begin position="94"/>
        <end position="127"/>
    </location>
</feature>
<feature type="transmembrane region" description="Helical" evidence="4">
    <location>
        <begin position="31"/>
        <end position="50"/>
    </location>
</feature>
<dbReference type="PROSITE" id="PS00498">
    <property type="entry name" value="TYROSINASE_2"/>
    <property type="match status" value="1"/>
</dbReference>
<reference evidence="6" key="1">
    <citation type="submission" date="2023-01" db="EMBL/GenBank/DDBJ databases">
        <title>Metagenome sequencing of chrysophaentin producing Chrysophaeum taylorii.</title>
        <authorList>
            <person name="Davison J."/>
            <person name="Bewley C."/>
        </authorList>
    </citation>
    <scope>NUCLEOTIDE SEQUENCE</scope>
    <source>
        <strain evidence="6">NIES-1699</strain>
    </source>
</reference>
<dbReference type="Pfam" id="PF00264">
    <property type="entry name" value="Tyrosinase"/>
    <property type="match status" value="1"/>
</dbReference>
<dbReference type="EMBL" id="JAQMWT010000005">
    <property type="protein sequence ID" value="KAJ8614499.1"/>
    <property type="molecule type" value="Genomic_DNA"/>
</dbReference>
<gene>
    <name evidence="6" type="ORF">CTAYLR_000762</name>
</gene>
<evidence type="ECO:0000259" key="5">
    <source>
        <dbReference type="PROSITE" id="PS00498"/>
    </source>
</evidence>
<dbReference type="PANTHER" id="PTHR11474:SF126">
    <property type="entry name" value="TYROSINASE-LIKE PROTEIN TYR-1-RELATED"/>
    <property type="match status" value="1"/>
</dbReference>
<dbReference type="SUPFAM" id="SSF48056">
    <property type="entry name" value="Di-copper centre-containing domain"/>
    <property type="match status" value="1"/>
</dbReference>
<dbReference type="InterPro" id="IPR050316">
    <property type="entry name" value="Tyrosinase/Hemocyanin"/>
</dbReference>
<feature type="domain" description="Tyrosinase copper-binding" evidence="5">
    <location>
        <begin position="387"/>
        <end position="398"/>
    </location>
</feature>
<evidence type="ECO:0000313" key="7">
    <source>
        <dbReference type="Proteomes" id="UP001230188"/>
    </source>
</evidence>
<name>A0AAD7UPK6_9STRA</name>
<keyword evidence="1" id="KW-0479">Metal-binding</keyword>
<keyword evidence="4" id="KW-0812">Transmembrane</keyword>
<accession>A0AAD7UPK6</accession>
<keyword evidence="4" id="KW-0472">Membrane</keyword>
<dbReference type="AlphaFoldDB" id="A0AAD7UPK6"/>
<keyword evidence="2" id="KW-0186">Copper</keyword>
<dbReference type="PANTHER" id="PTHR11474">
    <property type="entry name" value="TYROSINASE FAMILY MEMBER"/>
    <property type="match status" value="1"/>
</dbReference>
<evidence type="ECO:0000256" key="3">
    <source>
        <dbReference type="SAM" id="MobiDB-lite"/>
    </source>
</evidence>
<comment type="caution">
    <text evidence="6">The sequence shown here is derived from an EMBL/GenBank/DDBJ whole genome shotgun (WGS) entry which is preliminary data.</text>
</comment>
<evidence type="ECO:0000313" key="6">
    <source>
        <dbReference type="EMBL" id="KAJ8614499.1"/>
    </source>
</evidence>
<dbReference type="InterPro" id="IPR008922">
    <property type="entry name" value="Di-copper_centre_dom_sf"/>
</dbReference>
<evidence type="ECO:0000256" key="4">
    <source>
        <dbReference type="SAM" id="Phobius"/>
    </source>
</evidence>
<sequence>MPVHAKLVGLSEKRLLTTSDRNARARCQRDFAILLTWVVATLIVAARLAYLRRCGGAGCAGVSVRDWLEAAETTDPTTIPSPAEAGVANETRRSNAPSPHPAASPQTKKKQQQQQQQRASSFQSSSSGPARRLDVRALSAAAVEMLAEALWTMRTIKGEDGRRRFGPAYRSYEDLVADHADDAKQFGKCATLHEASPLFVAYHRLLLREFEGALEIVAAALSSEERDSRPLPAPEKRFGAKRKSLWDPPTMPAWIPTAADDPGFAGGRVAADISSFLGSVPGDARRNYVVADGRFAFWPVARRDGPESDLPAFVVRFAGSCARANATAAPFSAAWRTMLSAARSLDDFFRATYELHSRWHRAVGGSVRCGSGGMPGDFENERTSVNDPVFFFVHAAFDKALDDFQRSYDARATFYDDDVADGPFAVALWHAFRRAIDPCIRHSYAWISTHRFRHVFLDPDNFKDLFEPLRKVANATDNPRPRR</sequence>